<keyword evidence="2" id="KW-0732">Signal</keyword>
<proteinExistence type="predicted"/>
<dbReference type="STRING" id="454130.A0A0U5G204"/>
<evidence type="ECO:0000256" key="1">
    <source>
        <dbReference type="SAM" id="MobiDB-lite"/>
    </source>
</evidence>
<name>A0A0U5G204_ASPCI</name>
<feature type="region of interest" description="Disordered" evidence="1">
    <location>
        <begin position="171"/>
        <end position="203"/>
    </location>
</feature>
<dbReference type="Proteomes" id="UP000054771">
    <property type="component" value="Unassembled WGS sequence"/>
</dbReference>
<dbReference type="OrthoDB" id="4509871at2759"/>
<dbReference type="EMBL" id="CDMC01000005">
    <property type="protein sequence ID" value="CEL05686.1"/>
    <property type="molecule type" value="Genomic_DNA"/>
</dbReference>
<sequence length="232" mass="25695">MRPILLLGTIATLVALGGSLPPKDKEKGKSDDYDKENNNDYGNDYDHDHANDKSNPKSRFYIGDYNSLNLFTRQPSPGCDDYSAGLCGCFCHYQGYPYYICAQDHCQCYREYATGCWYAYYYYVGGGYPAPGDWHQPRYPHCPRYPYCSEQPYSSETPTYVSDGPSTYTPLSSTYDSSTPSSSASSVYSTSTPYPSSSSEYSSSTAYVTSSEYYSSAEYTSTAIVGPSPSSS</sequence>
<organism evidence="3 4">
    <name type="scientific">Aspergillus calidoustus</name>
    <dbReference type="NCBI Taxonomy" id="454130"/>
    <lineage>
        <taxon>Eukaryota</taxon>
        <taxon>Fungi</taxon>
        <taxon>Dikarya</taxon>
        <taxon>Ascomycota</taxon>
        <taxon>Pezizomycotina</taxon>
        <taxon>Eurotiomycetes</taxon>
        <taxon>Eurotiomycetidae</taxon>
        <taxon>Eurotiales</taxon>
        <taxon>Aspergillaceae</taxon>
        <taxon>Aspergillus</taxon>
        <taxon>Aspergillus subgen. Nidulantes</taxon>
    </lineage>
</organism>
<evidence type="ECO:0000256" key="2">
    <source>
        <dbReference type="SAM" id="SignalP"/>
    </source>
</evidence>
<feature type="signal peptide" evidence="2">
    <location>
        <begin position="1"/>
        <end position="19"/>
    </location>
</feature>
<dbReference type="AlphaFoldDB" id="A0A0U5G204"/>
<feature type="chain" id="PRO_5006857473" evidence="2">
    <location>
        <begin position="20"/>
        <end position="232"/>
    </location>
</feature>
<accession>A0A0U5G204</accession>
<protein>
    <submittedName>
        <fullName evidence="3">Uncharacterized protein</fullName>
    </submittedName>
</protein>
<evidence type="ECO:0000313" key="3">
    <source>
        <dbReference type="EMBL" id="CEL05686.1"/>
    </source>
</evidence>
<gene>
    <name evidence="3" type="ORF">ASPCAL06803</name>
</gene>
<keyword evidence="4" id="KW-1185">Reference proteome</keyword>
<evidence type="ECO:0000313" key="4">
    <source>
        <dbReference type="Proteomes" id="UP000054771"/>
    </source>
</evidence>
<feature type="region of interest" description="Disordered" evidence="1">
    <location>
        <begin position="22"/>
        <end position="53"/>
    </location>
</feature>
<reference evidence="4" key="1">
    <citation type="journal article" date="2016" name="Genome Announc.">
        <title>Draft genome sequences of fungus Aspergillus calidoustus.</title>
        <authorList>
            <person name="Horn F."/>
            <person name="Linde J."/>
            <person name="Mattern D.J."/>
            <person name="Walther G."/>
            <person name="Guthke R."/>
            <person name="Scherlach K."/>
            <person name="Martin K."/>
            <person name="Brakhage A.A."/>
            <person name="Petzke L."/>
            <person name="Valiante V."/>
        </authorList>
    </citation>
    <scope>NUCLEOTIDE SEQUENCE [LARGE SCALE GENOMIC DNA]</scope>
    <source>
        <strain evidence="4">SF006504</strain>
    </source>
</reference>